<reference evidence="1 2" key="1">
    <citation type="submission" date="2019-05" db="EMBL/GenBank/DDBJ databases">
        <title>Another draft genome of Portunus trituberculatus and its Hox gene families provides insights of decapod evolution.</title>
        <authorList>
            <person name="Jeong J.-H."/>
            <person name="Song I."/>
            <person name="Kim S."/>
            <person name="Choi T."/>
            <person name="Kim D."/>
            <person name="Ryu S."/>
            <person name="Kim W."/>
        </authorList>
    </citation>
    <scope>NUCLEOTIDE SEQUENCE [LARGE SCALE GENOMIC DNA]</scope>
    <source>
        <tissue evidence="1">Muscle</tissue>
    </source>
</reference>
<accession>A0A5B7K708</accession>
<name>A0A5B7K708_PORTR</name>
<keyword evidence="2" id="KW-1185">Reference proteome</keyword>
<comment type="caution">
    <text evidence="1">The sequence shown here is derived from an EMBL/GenBank/DDBJ whole genome shotgun (WGS) entry which is preliminary data.</text>
</comment>
<dbReference type="AlphaFoldDB" id="A0A5B7K708"/>
<sequence length="68" mass="7485">MATVADPRYVTQTSDRRLSVCGCAHCHSTDKNSTLSTQSTLLTTREEALPSPDCTAEIFRPVPCHTLY</sequence>
<organism evidence="1 2">
    <name type="scientific">Portunus trituberculatus</name>
    <name type="common">Swimming crab</name>
    <name type="synonym">Neptunus trituberculatus</name>
    <dbReference type="NCBI Taxonomy" id="210409"/>
    <lineage>
        <taxon>Eukaryota</taxon>
        <taxon>Metazoa</taxon>
        <taxon>Ecdysozoa</taxon>
        <taxon>Arthropoda</taxon>
        <taxon>Crustacea</taxon>
        <taxon>Multicrustacea</taxon>
        <taxon>Malacostraca</taxon>
        <taxon>Eumalacostraca</taxon>
        <taxon>Eucarida</taxon>
        <taxon>Decapoda</taxon>
        <taxon>Pleocyemata</taxon>
        <taxon>Brachyura</taxon>
        <taxon>Eubrachyura</taxon>
        <taxon>Portunoidea</taxon>
        <taxon>Portunidae</taxon>
        <taxon>Portuninae</taxon>
        <taxon>Portunus</taxon>
    </lineage>
</organism>
<proteinExistence type="predicted"/>
<dbReference type="EMBL" id="VSRR010131157">
    <property type="protein sequence ID" value="MPD02384.1"/>
    <property type="molecule type" value="Genomic_DNA"/>
</dbReference>
<gene>
    <name evidence="1" type="ORF">E2C01_097962</name>
</gene>
<protein>
    <submittedName>
        <fullName evidence="1">Uncharacterized protein</fullName>
    </submittedName>
</protein>
<evidence type="ECO:0000313" key="1">
    <source>
        <dbReference type="EMBL" id="MPD02384.1"/>
    </source>
</evidence>
<dbReference type="Proteomes" id="UP000324222">
    <property type="component" value="Unassembled WGS sequence"/>
</dbReference>
<evidence type="ECO:0000313" key="2">
    <source>
        <dbReference type="Proteomes" id="UP000324222"/>
    </source>
</evidence>